<accession>A0A6J2X631</accession>
<name>A0A6J2X631_SITOR</name>
<sequence length="345" mass="40492">MRRGVKVNYPQKKPKLKLEDLGDVKEPERHSMYQVLMDNLKIAKRNTYLHRIIYIGEHKFPCFDDASAVFQQIINKCNETYCIEKLSGFFLYYSQYFVHMVEGDEDNLNKHLKYLLDVAAEHAPYLGNMKLLIHISHINQRFIDGWMSYTSKPAKLLEKLDIEADLQYSARFIYNFIKKIYFLCSNYADDQTKIDEREKSMQSVSASSNITNDSPSLIYHEASIQMSMSQLTGRSTQKEYIMYLPEYELLDFAIKTSFTMPLREYSSMYGVVPMRDIYKDRVWPVPHDFIPYDIFEQPYTCMTELPKENRIPSAFYSPSCLGLIEKKEASQTRQSITIIDNLSVK</sequence>
<reference evidence="2" key="1">
    <citation type="submission" date="2025-08" db="UniProtKB">
        <authorList>
            <consortium name="RefSeq"/>
        </authorList>
    </citation>
    <scope>IDENTIFICATION</scope>
    <source>
        <tissue evidence="2">Gonads</tissue>
    </source>
</reference>
<dbReference type="RefSeq" id="XP_030746643.1">
    <property type="nucleotide sequence ID" value="XM_030890783.1"/>
</dbReference>
<dbReference type="GeneID" id="115875356"/>
<dbReference type="InterPro" id="IPR055308">
    <property type="entry name" value="TEX47-like"/>
</dbReference>
<evidence type="ECO:0000313" key="2">
    <source>
        <dbReference type="RefSeq" id="XP_030746643.1"/>
    </source>
</evidence>
<dbReference type="PANTHER" id="PTHR34035:SF1">
    <property type="entry name" value="TESTIS-EXPRESSED PROTEIN 47"/>
    <property type="match status" value="1"/>
</dbReference>
<organism evidence="1 2">
    <name type="scientific">Sitophilus oryzae</name>
    <name type="common">Rice weevil</name>
    <name type="synonym">Curculio oryzae</name>
    <dbReference type="NCBI Taxonomy" id="7048"/>
    <lineage>
        <taxon>Eukaryota</taxon>
        <taxon>Metazoa</taxon>
        <taxon>Ecdysozoa</taxon>
        <taxon>Arthropoda</taxon>
        <taxon>Hexapoda</taxon>
        <taxon>Insecta</taxon>
        <taxon>Pterygota</taxon>
        <taxon>Neoptera</taxon>
        <taxon>Endopterygota</taxon>
        <taxon>Coleoptera</taxon>
        <taxon>Polyphaga</taxon>
        <taxon>Cucujiformia</taxon>
        <taxon>Curculionidae</taxon>
        <taxon>Dryophthorinae</taxon>
        <taxon>Sitophilus</taxon>
    </lineage>
</organism>
<gene>
    <name evidence="2" type="primary">LOC115875356</name>
</gene>
<dbReference type="PANTHER" id="PTHR34035">
    <property type="entry name" value="TESTIS-EXPRESSED PROTEIN 47"/>
    <property type="match status" value="1"/>
</dbReference>
<dbReference type="Proteomes" id="UP000504635">
    <property type="component" value="Unplaced"/>
</dbReference>
<protein>
    <submittedName>
        <fullName evidence="2">Uncharacterized protein LOC115875356</fullName>
    </submittedName>
</protein>
<dbReference type="Gene3D" id="3.30.70.100">
    <property type="match status" value="1"/>
</dbReference>
<dbReference type="InterPro" id="IPR036046">
    <property type="entry name" value="Acylphosphatase-like_dom_sf"/>
</dbReference>
<keyword evidence="1" id="KW-1185">Reference proteome</keyword>
<dbReference type="SUPFAM" id="SSF54975">
    <property type="entry name" value="Acylphosphatase/BLUF domain-like"/>
    <property type="match status" value="1"/>
</dbReference>
<dbReference type="AlphaFoldDB" id="A0A6J2X631"/>
<evidence type="ECO:0000313" key="1">
    <source>
        <dbReference type="Proteomes" id="UP000504635"/>
    </source>
</evidence>
<proteinExistence type="predicted"/>
<dbReference type="OrthoDB" id="548795at2759"/>
<dbReference type="InParanoid" id="A0A6J2X631"/>
<dbReference type="KEGG" id="soy:115875356"/>
<dbReference type="Pfam" id="PF24787">
    <property type="entry name" value="TEX47"/>
    <property type="match status" value="1"/>
</dbReference>